<name>A0A177E9F5_9BACT</name>
<dbReference type="InterPro" id="IPR038157">
    <property type="entry name" value="FeoA_core_dom"/>
</dbReference>
<dbReference type="PANTHER" id="PTHR42954">
    <property type="entry name" value="FE(2+) TRANSPORT PROTEIN A"/>
    <property type="match status" value="1"/>
</dbReference>
<proteinExistence type="predicted"/>
<accession>A0A177E9F5</accession>
<feature type="domain" description="Ferrous iron transporter FeoA-like" evidence="2">
    <location>
        <begin position="4"/>
        <end position="76"/>
    </location>
</feature>
<reference evidence="3 4" key="1">
    <citation type="submission" date="2016-02" db="EMBL/GenBank/DDBJ databases">
        <title>Draft genome sequence of Thermodesulfatator sp. S606.</title>
        <authorList>
            <person name="Lai Q."/>
            <person name="Cao J."/>
            <person name="Dupont S."/>
            <person name="Shao Z."/>
            <person name="Jebbar M."/>
            <person name="Alain K."/>
        </authorList>
    </citation>
    <scope>NUCLEOTIDE SEQUENCE [LARGE SCALE GENOMIC DNA]</scope>
    <source>
        <strain evidence="3 4">S606</strain>
    </source>
</reference>
<dbReference type="Gene3D" id="2.30.30.90">
    <property type="match status" value="1"/>
</dbReference>
<dbReference type="EMBL" id="LSFI01000005">
    <property type="protein sequence ID" value="OAG28438.1"/>
    <property type="molecule type" value="Genomic_DNA"/>
</dbReference>
<dbReference type="Proteomes" id="UP000076964">
    <property type="component" value="Unassembled WGS sequence"/>
</dbReference>
<dbReference type="PANTHER" id="PTHR42954:SF2">
    <property type="entry name" value="FE(2+) TRANSPORT PROTEIN A"/>
    <property type="match status" value="1"/>
</dbReference>
<evidence type="ECO:0000256" key="1">
    <source>
        <dbReference type="ARBA" id="ARBA00023004"/>
    </source>
</evidence>
<organism evidence="3 4">
    <name type="scientific">Thermodesulfatator autotrophicus</name>
    <dbReference type="NCBI Taxonomy" id="1795632"/>
    <lineage>
        <taxon>Bacteria</taxon>
        <taxon>Pseudomonadati</taxon>
        <taxon>Thermodesulfobacteriota</taxon>
        <taxon>Thermodesulfobacteria</taxon>
        <taxon>Thermodesulfobacteriales</taxon>
        <taxon>Thermodesulfatatoraceae</taxon>
        <taxon>Thermodesulfatator</taxon>
    </lineage>
</organism>
<dbReference type="RefSeq" id="WP_068540958.1">
    <property type="nucleotide sequence ID" value="NZ_LSFI01000005.1"/>
</dbReference>
<dbReference type="Pfam" id="PF04023">
    <property type="entry name" value="FeoA"/>
    <property type="match status" value="1"/>
</dbReference>
<dbReference type="InterPro" id="IPR007167">
    <property type="entry name" value="Fe-transptr_FeoA-like"/>
</dbReference>
<dbReference type="SUPFAM" id="SSF50037">
    <property type="entry name" value="C-terminal domain of transcriptional repressors"/>
    <property type="match status" value="1"/>
</dbReference>
<evidence type="ECO:0000313" key="4">
    <source>
        <dbReference type="Proteomes" id="UP000076964"/>
    </source>
</evidence>
<dbReference type="AlphaFoldDB" id="A0A177E9F5"/>
<dbReference type="InterPro" id="IPR052713">
    <property type="entry name" value="FeoA"/>
</dbReference>
<protein>
    <submittedName>
        <fullName evidence="3">Iron transporter</fullName>
    </submittedName>
</protein>
<dbReference type="SMART" id="SM00899">
    <property type="entry name" value="FeoA"/>
    <property type="match status" value="1"/>
</dbReference>
<dbReference type="GO" id="GO:0046914">
    <property type="term" value="F:transition metal ion binding"/>
    <property type="evidence" value="ECO:0007669"/>
    <property type="project" value="InterPro"/>
</dbReference>
<evidence type="ECO:0000259" key="2">
    <source>
        <dbReference type="SMART" id="SM00899"/>
    </source>
</evidence>
<keyword evidence="4" id="KW-1185">Reference proteome</keyword>
<dbReference type="OrthoDB" id="9811076at2"/>
<comment type="caution">
    <text evidence="3">The sequence shown here is derived from an EMBL/GenBank/DDBJ whole genome shotgun (WGS) entry which is preliminary data.</text>
</comment>
<sequence length="79" mass="8945">MSEVKLDDLRTGEEGEVLKILGNGAFRIRLMELGFVPGAKVKVIRYAPLKDPVEYEVKGYHITLRHEEAAKILVKKLSH</sequence>
<dbReference type="InterPro" id="IPR008988">
    <property type="entry name" value="Transcriptional_repressor_C"/>
</dbReference>
<gene>
    <name evidence="3" type="ORF">TH606_01660</name>
</gene>
<dbReference type="STRING" id="1795632.TH606_01660"/>
<evidence type="ECO:0000313" key="3">
    <source>
        <dbReference type="EMBL" id="OAG28438.1"/>
    </source>
</evidence>
<keyword evidence="1" id="KW-0408">Iron</keyword>